<accession>A0ABX0TZF5</accession>
<keyword evidence="3" id="KW-1185">Reference proteome</keyword>
<sequence>MIGRRTLIASGLAAATLRPARARQPSPRLRAMSFNVRLPIASDGDDYWPNRARLFFDTVRAADPDIVGTQELFKLQGDAWIAALPGWAWFGIDRRGGHADEHMGVFYRHDRLRVIDLGNFWLSETPDVLASISWGHPLPRMATWGLFERIADGRRFHLFNTHFPYRAEDEAARTRCAGVIADRIAAIAGPGPVVLTGDFNTGPDSEAHAVLTRDLADARGAAQTVEGPEGTFHGFEGTPGKRIDWLLTRGFAVERFATIDANTDGRYPSDHFPVLADLRFNG</sequence>
<keyword evidence="2" id="KW-0540">Nuclease</keyword>
<dbReference type="EMBL" id="JAASQP010000001">
    <property type="protein sequence ID" value="NIJ23701.1"/>
    <property type="molecule type" value="Genomic_DNA"/>
</dbReference>
<name>A0ABX0TZF5_9SPHN</name>
<proteinExistence type="predicted"/>
<dbReference type="GO" id="GO:0004519">
    <property type="term" value="F:endonuclease activity"/>
    <property type="evidence" value="ECO:0007669"/>
    <property type="project" value="UniProtKB-KW"/>
</dbReference>
<feature type="domain" description="Endonuclease/exonuclease/phosphatase" evidence="1">
    <location>
        <begin position="32"/>
        <end position="271"/>
    </location>
</feature>
<protein>
    <submittedName>
        <fullName evidence="2">Endonuclease/exonuclease/phosphatase family metal-dependent hydrolase</fullName>
    </submittedName>
</protein>
<dbReference type="Pfam" id="PF03372">
    <property type="entry name" value="Exo_endo_phos"/>
    <property type="match status" value="1"/>
</dbReference>
<keyword evidence="2" id="KW-0255">Endonuclease</keyword>
<organism evidence="2 3">
    <name type="scientific">Sphingomonas japonica</name>
    <dbReference type="NCBI Taxonomy" id="511662"/>
    <lineage>
        <taxon>Bacteria</taxon>
        <taxon>Pseudomonadati</taxon>
        <taxon>Pseudomonadota</taxon>
        <taxon>Alphaproteobacteria</taxon>
        <taxon>Sphingomonadales</taxon>
        <taxon>Sphingomonadaceae</taxon>
        <taxon>Sphingomonas</taxon>
    </lineage>
</organism>
<evidence type="ECO:0000313" key="2">
    <source>
        <dbReference type="EMBL" id="NIJ23701.1"/>
    </source>
</evidence>
<dbReference type="PANTHER" id="PTHR12121">
    <property type="entry name" value="CARBON CATABOLITE REPRESSOR PROTEIN 4"/>
    <property type="match status" value="1"/>
</dbReference>
<evidence type="ECO:0000313" key="3">
    <source>
        <dbReference type="Proteomes" id="UP000788153"/>
    </source>
</evidence>
<dbReference type="Gene3D" id="3.60.10.10">
    <property type="entry name" value="Endonuclease/exonuclease/phosphatase"/>
    <property type="match status" value="1"/>
</dbReference>
<dbReference type="InterPro" id="IPR050410">
    <property type="entry name" value="CCR4/nocturin_mRNA_transcr"/>
</dbReference>
<dbReference type="GO" id="GO:0016787">
    <property type="term" value="F:hydrolase activity"/>
    <property type="evidence" value="ECO:0007669"/>
    <property type="project" value="UniProtKB-KW"/>
</dbReference>
<keyword evidence="2" id="KW-0378">Hydrolase</keyword>
<reference evidence="2 3" key="1">
    <citation type="submission" date="2020-03" db="EMBL/GenBank/DDBJ databases">
        <title>Genomic Encyclopedia of Type Strains, Phase IV (KMG-IV): sequencing the most valuable type-strain genomes for metagenomic binning, comparative biology and taxonomic classification.</title>
        <authorList>
            <person name="Goeker M."/>
        </authorList>
    </citation>
    <scope>NUCLEOTIDE SEQUENCE [LARGE SCALE GENOMIC DNA]</scope>
    <source>
        <strain evidence="2 3">DSM 22753</strain>
    </source>
</reference>
<dbReference type="InterPro" id="IPR036691">
    <property type="entry name" value="Endo/exonu/phosph_ase_sf"/>
</dbReference>
<dbReference type="SUPFAM" id="SSF56219">
    <property type="entry name" value="DNase I-like"/>
    <property type="match status" value="1"/>
</dbReference>
<dbReference type="PANTHER" id="PTHR12121:SF36">
    <property type="entry name" value="ENDONUCLEASE_EXONUCLEASE_PHOSPHATASE DOMAIN-CONTAINING PROTEIN"/>
    <property type="match status" value="1"/>
</dbReference>
<dbReference type="Proteomes" id="UP000788153">
    <property type="component" value="Unassembled WGS sequence"/>
</dbReference>
<evidence type="ECO:0000259" key="1">
    <source>
        <dbReference type="Pfam" id="PF03372"/>
    </source>
</evidence>
<dbReference type="InterPro" id="IPR005135">
    <property type="entry name" value="Endo/exonuclease/phosphatase"/>
</dbReference>
<dbReference type="CDD" id="cd09083">
    <property type="entry name" value="EEP-1"/>
    <property type="match status" value="1"/>
</dbReference>
<dbReference type="RefSeq" id="WP_140231322.1">
    <property type="nucleotide sequence ID" value="NZ_VDYR01000002.1"/>
</dbReference>
<gene>
    <name evidence="2" type="ORF">FHT01_001243</name>
</gene>
<comment type="caution">
    <text evidence="2">The sequence shown here is derived from an EMBL/GenBank/DDBJ whole genome shotgun (WGS) entry which is preliminary data.</text>
</comment>